<keyword evidence="2 9" id="KW-0812">Transmembrane</keyword>
<dbReference type="SUPFAM" id="SSF81321">
    <property type="entry name" value="Family A G protein-coupled receptor-like"/>
    <property type="match status" value="1"/>
</dbReference>
<feature type="transmembrane region" description="Helical" evidence="9">
    <location>
        <begin position="80"/>
        <end position="101"/>
    </location>
</feature>
<dbReference type="GO" id="GO:0005886">
    <property type="term" value="C:plasma membrane"/>
    <property type="evidence" value="ECO:0007669"/>
    <property type="project" value="TreeGrafter"/>
</dbReference>
<dbReference type="GO" id="GO:0035025">
    <property type="term" value="P:positive regulation of Rho protein signal transduction"/>
    <property type="evidence" value="ECO:0007669"/>
    <property type="project" value="TreeGrafter"/>
</dbReference>
<keyword evidence="8" id="KW-0807">Transducer</keyword>
<keyword evidence="4" id="KW-0297">G-protein coupled receptor</keyword>
<sequence>MPAAIFFYLVLEFINFFLGAPANVMVLWLMHKNNGDSSTSDIFVWNLAIMDAIFCLIPPLELARMIQSTSTIEYILSFFYNLKNSSCLFLTCICFDYYMAVIHPVTFTALKDCWHRTVCATIIWLIALANAIIQCVGNTSDTGNAFTVMVLGAFIIMVFCNLSILRALMQSGPGRDEMHPVKKKAFRMVLIILAIIVFNYLPVVIFIPFENFFVEVVFQCYIVYTIFGFMNDPQVNETMEYGKE</sequence>
<feature type="transmembrane region" description="Helical" evidence="9">
    <location>
        <begin position="185"/>
        <end position="206"/>
    </location>
</feature>
<feature type="transmembrane region" description="Helical" evidence="9">
    <location>
        <begin position="145"/>
        <end position="164"/>
    </location>
</feature>
<evidence type="ECO:0000256" key="8">
    <source>
        <dbReference type="ARBA" id="ARBA00023224"/>
    </source>
</evidence>
<dbReference type="Pfam" id="PF00001">
    <property type="entry name" value="7tm_1"/>
    <property type="match status" value="1"/>
</dbReference>
<dbReference type="InterPro" id="IPR000276">
    <property type="entry name" value="GPCR_Rhodpsn"/>
</dbReference>
<evidence type="ECO:0000313" key="11">
    <source>
        <dbReference type="EMBL" id="KPP57285.1"/>
    </source>
</evidence>
<dbReference type="Gene3D" id="1.20.1070.10">
    <property type="entry name" value="Rhodopsin 7-helix transmembrane proteins"/>
    <property type="match status" value="2"/>
</dbReference>
<feature type="non-terminal residue" evidence="11">
    <location>
        <position position="244"/>
    </location>
</feature>
<name>A0A0P7UBS4_SCLFO</name>
<dbReference type="PANTHER" id="PTHR24232:SF107">
    <property type="entry name" value="HYDROXYCARBOXYLIC ACID RECEPTOR 2-LIKE"/>
    <property type="match status" value="1"/>
</dbReference>
<dbReference type="AlphaFoldDB" id="A0A0P7UBS4"/>
<keyword evidence="5 9" id="KW-0472">Membrane</keyword>
<evidence type="ECO:0000256" key="3">
    <source>
        <dbReference type="ARBA" id="ARBA00022989"/>
    </source>
</evidence>
<dbReference type="InterPro" id="IPR017452">
    <property type="entry name" value="GPCR_Rhodpsn_7TM"/>
</dbReference>
<gene>
    <name evidence="11" type="ORF">Z043_125011</name>
</gene>
<feature type="domain" description="G-protein coupled receptors family 1 profile" evidence="10">
    <location>
        <begin position="22"/>
        <end position="244"/>
    </location>
</feature>
<dbReference type="PRINTS" id="PR00237">
    <property type="entry name" value="GPCRRHODOPSN"/>
</dbReference>
<dbReference type="PANTHER" id="PTHR24232">
    <property type="entry name" value="G-PROTEIN COUPLED RECEPTOR"/>
    <property type="match status" value="1"/>
</dbReference>
<reference evidence="11 12" key="1">
    <citation type="submission" date="2015-08" db="EMBL/GenBank/DDBJ databases">
        <title>The genome of the Asian arowana (Scleropages formosus).</title>
        <authorList>
            <person name="Tan M.H."/>
            <person name="Gan H.M."/>
            <person name="Croft L.J."/>
            <person name="Austin C.M."/>
        </authorList>
    </citation>
    <scope>NUCLEOTIDE SEQUENCE [LARGE SCALE GENOMIC DNA]</scope>
    <source>
        <strain evidence="11">Aro1</strain>
    </source>
</reference>
<evidence type="ECO:0000259" key="10">
    <source>
        <dbReference type="PROSITE" id="PS50262"/>
    </source>
</evidence>
<accession>A0A0P7UBS4</accession>
<dbReference type="GO" id="GO:0007200">
    <property type="term" value="P:phospholipase C-activating G protein-coupled receptor signaling pathway"/>
    <property type="evidence" value="ECO:0007669"/>
    <property type="project" value="TreeGrafter"/>
</dbReference>
<comment type="caution">
    <text evidence="11">The sequence shown here is derived from an EMBL/GenBank/DDBJ whole genome shotgun (WGS) entry which is preliminary data.</text>
</comment>
<feature type="transmembrane region" description="Helical" evidence="9">
    <location>
        <begin position="42"/>
        <end position="60"/>
    </location>
</feature>
<evidence type="ECO:0000256" key="5">
    <source>
        <dbReference type="ARBA" id="ARBA00023136"/>
    </source>
</evidence>
<comment type="subcellular location">
    <subcellularLocation>
        <location evidence="1">Membrane</location>
        <topology evidence="1">Multi-pass membrane protein</topology>
    </subcellularLocation>
</comment>
<dbReference type="Proteomes" id="UP000034805">
    <property type="component" value="Unassembled WGS sequence"/>
</dbReference>
<evidence type="ECO:0000256" key="4">
    <source>
        <dbReference type="ARBA" id="ARBA00023040"/>
    </source>
</evidence>
<keyword evidence="6" id="KW-0675">Receptor</keyword>
<evidence type="ECO:0000256" key="7">
    <source>
        <dbReference type="ARBA" id="ARBA00023180"/>
    </source>
</evidence>
<keyword evidence="7" id="KW-0325">Glycoprotein</keyword>
<organism evidence="11 12">
    <name type="scientific">Scleropages formosus</name>
    <name type="common">Asian bonytongue</name>
    <name type="synonym">Osteoglossum formosum</name>
    <dbReference type="NCBI Taxonomy" id="113540"/>
    <lineage>
        <taxon>Eukaryota</taxon>
        <taxon>Metazoa</taxon>
        <taxon>Chordata</taxon>
        <taxon>Craniata</taxon>
        <taxon>Vertebrata</taxon>
        <taxon>Euteleostomi</taxon>
        <taxon>Actinopterygii</taxon>
        <taxon>Neopterygii</taxon>
        <taxon>Teleostei</taxon>
        <taxon>Osteoglossocephala</taxon>
        <taxon>Osteoglossomorpha</taxon>
        <taxon>Osteoglossiformes</taxon>
        <taxon>Osteoglossidae</taxon>
        <taxon>Scleropages</taxon>
    </lineage>
</organism>
<proteinExistence type="predicted"/>
<protein>
    <recommendedName>
        <fullName evidence="10">G-protein coupled receptors family 1 profile domain-containing protein</fullName>
    </recommendedName>
</protein>
<feature type="transmembrane region" description="Helical" evidence="9">
    <location>
        <begin position="212"/>
        <end position="230"/>
    </location>
</feature>
<feature type="transmembrane region" description="Helical" evidence="9">
    <location>
        <begin position="6"/>
        <end position="30"/>
    </location>
</feature>
<keyword evidence="3 9" id="KW-1133">Transmembrane helix</keyword>
<evidence type="ECO:0000256" key="2">
    <source>
        <dbReference type="ARBA" id="ARBA00022692"/>
    </source>
</evidence>
<dbReference type="EMBL" id="JARO02016944">
    <property type="protein sequence ID" value="KPP57285.1"/>
    <property type="molecule type" value="Genomic_DNA"/>
</dbReference>
<dbReference type="GO" id="GO:0004930">
    <property type="term" value="F:G protein-coupled receptor activity"/>
    <property type="evidence" value="ECO:0007669"/>
    <property type="project" value="UniProtKB-KW"/>
</dbReference>
<evidence type="ECO:0000256" key="9">
    <source>
        <dbReference type="SAM" id="Phobius"/>
    </source>
</evidence>
<dbReference type="PROSITE" id="PS50262">
    <property type="entry name" value="G_PROTEIN_RECEP_F1_2"/>
    <property type="match status" value="1"/>
</dbReference>
<evidence type="ECO:0000313" key="12">
    <source>
        <dbReference type="Proteomes" id="UP000034805"/>
    </source>
</evidence>
<evidence type="ECO:0000256" key="6">
    <source>
        <dbReference type="ARBA" id="ARBA00023170"/>
    </source>
</evidence>
<feature type="transmembrane region" description="Helical" evidence="9">
    <location>
        <begin position="113"/>
        <end position="133"/>
    </location>
</feature>
<evidence type="ECO:0000256" key="1">
    <source>
        <dbReference type="ARBA" id="ARBA00004141"/>
    </source>
</evidence>